<dbReference type="Gene3D" id="2.120.10.30">
    <property type="entry name" value="TolB, C-terminal domain"/>
    <property type="match status" value="1"/>
</dbReference>
<accession>D2V663</accession>
<feature type="domain" description="BTB" evidence="1">
    <location>
        <begin position="446"/>
        <end position="515"/>
    </location>
</feature>
<dbReference type="InterPro" id="IPR011333">
    <property type="entry name" value="SKP1/BTB/POZ_sf"/>
</dbReference>
<dbReference type="SUPFAM" id="SSF54695">
    <property type="entry name" value="POZ domain"/>
    <property type="match status" value="1"/>
</dbReference>
<gene>
    <name evidence="2" type="ORF">NAEGRDRAFT_64323</name>
</gene>
<protein>
    <submittedName>
        <fullName evidence="2">Predicted protein</fullName>
    </submittedName>
</protein>
<proteinExistence type="predicted"/>
<dbReference type="EMBL" id="GG738853">
    <property type="protein sequence ID" value="EFC47777.1"/>
    <property type="molecule type" value="Genomic_DNA"/>
</dbReference>
<evidence type="ECO:0000313" key="3">
    <source>
        <dbReference type="Proteomes" id="UP000006671"/>
    </source>
</evidence>
<evidence type="ECO:0000259" key="1">
    <source>
        <dbReference type="PROSITE" id="PS50097"/>
    </source>
</evidence>
<dbReference type="InterPro" id="IPR011042">
    <property type="entry name" value="6-blade_b-propeller_TolB-like"/>
</dbReference>
<dbReference type="KEGG" id="ngr:NAEGRDRAFT_64323"/>
<organism evidence="3">
    <name type="scientific">Naegleria gruberi</name>
    <name type="common">Amoeba</name>
    <dbReference type="NCBI Taxonomy" id="5762"/>
    <lineage>
        <taxon>Eukaryota</taxon>
        <taxon>Discoba</taxon>
        <taxon>Heterolobosea</taxon>
        <taxon>Tetramitia</taxon>
        <taxon>Eutetramitia</taxon>
        <taxon>Vahlkampfiidae</taxon>
        <taxon>Naegleria</taxon>
    </lineage>
</organism>
<dbReference type="Pfam" id="PF00651">
    <property type="entry name" value="BTB"/>
    <property type="match status" value="1"/>
</dbReference>
<dbReference type="PROSITE" id="PS50097">
    <property type="entry name" value="BTB"/>
    <property type="match status" value="1"/>
</dbReference>
<dbReference type="SUPFAM" id="SSF63825">
    <property type="entry name" value="YWTD domain"/>
    <property type="match status" value="1"/>
</dbReference>
<sequence>MINIRLDYPQALFAHPTSGNIYFSDINNRRLFKYCPFSAELITLSDSVGTKSLYVTKDEQYLYFTSSDSHTIKLMDLKSGKVTIIAGMENVAAFNGDGKSALETSLFSPSSLIVFEEEKEIYFYDIQNHRVRKITSGGIVETVIDVGDYPTFKKNSMQINSCYGHMKFSQSRKFLYISNETYSLFRIDMETKEATCIFKKYALMNWYLTDDQIYATCYCEVVRIDIVNLSAHSIIDLNSKGEFKDIVILDNNTALIMMKYHENEHEPIRFVCCKLRLSDGNLHSTIIRTSANKQYEEPRKFFFVGNSAFNIPKLPRDTKIGNVIYFEPLLKKVAPILYKQIQQRQFDTDEIQYLVDYCIYHNYNDFKEVNSELMKGLQSYFKTEFDPIFKPLLEYIQKVSGMIPPSQEQHNKRRFFQKPNQESPNNEELNFTKNHLPELFNDVNTSDFSIFLNGNEWKCHKTILSKSKFFKTLTESSHAFSDKKENAFYMDADTNPTTAEIIIKYLYDIQPNVDTLSASDILELVQLSKLHELDSLGHACIQNLNITLNLFDPLAQFIEKYDLNEFPSLYQKLVQFALQNTHELLENIYGGELAKLPSFVLTPLLASLPQWAQFYLHKQLKQ</sequence>
<dbReference type="VEuPathDB" id="AmoebaDB:NAEGRDRAFT_64323"/>
<keyword evidence="3" id="KW-1185">Reference proteome</keyword>
<dbReference type="AlphaFoldDB" id="D2V663"/>
<dbReference type="InParanoid" id="D2V663"/>
<dbReference type="OrthoDB" id="342730at2759"/>
<dbReference type="InterPro" id="IPR000210">
    <property type="entry name" value="BTB/POZ_dom"/>
</dbReference>
<name>D2V663_NAEGR</name>
<dbReference type="Gene3D" id="3.30.710.10">
    <property type="entry name" value="Potassium Channel Kv1.1, Chain A"/>
    <property type="match status" value="1"/>
</dbReference>
<dbReference type="RefSeq" id="XP_002680521.1">
    <property type="nucleotide sequence ID" value="XM_002680475.1"/>
</dbReference>
<dbReference type="Proteomes" id="UP000006671">
    <property type="component" value="Unassembled WGS sequence"/>
</dbReference>
<reference evidence="2 3" key="1">
    <citation type="journal article" date="2010" name="Cell">
        <title>The genome of Naegleria gruberi illuminates early eukaryotic versatility.</title>
        <authorList>
            <person name="Fritz-Laylin L.K."/>
            <person name="Prochnik S.E."/>
            <person name="Ginger M.L."/>
            <person name="Dacks J.B."/>
            <person name="Carpenter M.L."/>
            <person name="Field M.C."/>
            <person name="Kuo A."/>
            <person name="Paredez A."/>
            <person name="Chapman J."/>
            <person name="Pham J."/>
            <person name="Shu S."/>
            <person name="Neupane R."/>
            <person name="Cipriano M."/>
            <person name="Mancuso J."/>
            <person name="Tu H."/>
            <person name="Salamov A."/>
            <person name="Lindquist E."/>
            <person name="Shapiro H."/>
            <person name="Lucas S."/>
            <person name="Grigoriev I.V."/>
            <person name="Cande W.Z."/>
            <person name="Fulton C."/>
            <person name="Rokhsar D.S."/>
            <person name="Dawson S.C."/>
        </authorList>
    </citation>
    <scope>NUCLEOTIDE SEQUENCE [LARGE SCALE GENOMIC DNA]</scope>
    <source>
        <strain evidence="2 3">NEG-M</strain>
    </source>
</reference>
<evidence type="ECO:0000313" key="2">
    <source>
        <dbReference type="EMBL" id="EFC47777.1"/>
    </source>
</evidence>
<dbReference type="GeneID" id="8849407"/>
<dbReference type="CDD" id="cd18186">
    <property type="entry name" value="BTB_POZ_ZBTB_KLHL-like"/>
    <property type="match status" value="1"/>
</dbReference>